<comment type="caution">
    <text evidence="5">The sequence shown here is derived from an EMBL/GenBank/DDBJ whole genome shotgun (WGS) entry which is preliminary data.</text>
</comment>
<dbReference type="PANTHER" id="PTHR22683">
    <property type="entry name" value="SPORULATION PROTEIN RELATED"/>
    <property type="match status" value="1"/>
</dbReference>
<organism evidence="5 6">
    <name type="scientific">Virgisporangium ochraceum</name>
    <dbReference type="NCBI Taxonomy" id="65505"/>
    <lineage>
        <taxon>Bacteria</taxon>
        <taxon>Bacillati</taxon>
        <taxon>Actinomycetota</taxon>
        <taxon>Actinomycetes</taxon>
        <taxon>Micromonosporales</taxon>
        <taxon>Micromonosporaceae</taxon>
        <taxon>Virgisporangium</taxon>
    </lineage>
</organism>
<dbReference type="GO" id="GO:0003677">
    <property type="term" value="F:DNA binding"/>
    <property type="evidence" value="ECO:0007669"/>
    <property type="project" value="InterPro"/>
</dbReference>
<dbReference type="PROSITE" id="PS50901">
    <property type="entry name" value="FTSK"/>
    <property type="match status" value="1"/>
</dbReference>
<evidence type="ECO:0000259" key="4">
    <source>
        <dbReference type="PROSITE" id="PS50901"/>
    </source>
</evidence>
<evidence type="ECO:0000313" key="6">
    <source>
        <dbReference type="Proteomes" id="UP000635606"/>
    </source>
</evidence>
<evidence type="ECO:0000313" key="5">
    <source>
        <dbReference type="EMBL" id="GIJ71260.1"/>
    </source>
</evidence>
<protein>
    <recommendedName>
        <fullName evidence="4">FtsK domain-containing protein</fullName>
    </recommendedName>
</protein>
<sequence>MTTTLQRAGQPVAPTVSMFDPVYLGIDEYGHHVHCPFIYRNLLVAGEPGSGKSGLLNNVASHATLASLLGRVRLVLFDAKLVELGPYMGVADEFVGLDLDHAIDVLERLLIVARNRYYWLLVHRGRKIEPDDNMTIIVTLIDELAMYSTVLGTKQQQERFVELLRGLVSLGRACGMPVVAATQRPSFDIIPTSLRDLFGYRAAFRCTTIGSSAVILGQGQAEAGYNANDISPTNPGEGYLIAEGGTPRRIKAAYLSDAQIYRITDYATDVRRRNGIHTADMNKRLAALLPAA</sequence>
<dbReference type="AlphaFoldDB" id="A0A8J4ED83"/>
<proteinExistence type="predicted"/>
<dbReference type="InterPro" id="IPR050206">
    <property type="entry name" value="FtsK/SpoIIIE/SftA"/>
</dbReference>
<reference evidence="5" key="1">
    <citation type="submission" date="2021-01" db="EMBL/GenBank/DDBJ databases">
        <title>Whole genome shotgun sequence of Virgisporangium ochraceum NBRC 16418.</title>
        <authorList>
            <person name="Komaki H."/>
            <person name="Tamura T."/>
        </authorList>
    </citation>
    <scope>NUCLEOTIDE SEQUENCE</scope>
    <source>
        <strain evidence="5">NBRC 16418</strain>
    </source>
</reference>
<dbReference type="Gene3D" id="3.40.50.300">
    <property type="entry name" value="P-loop containing nucleotide triphosphate hydrolases"/>
    <property type="match status" value="1"/>
</dbReference>
<dbReference type="InterPro" id="IPR027417">
    <property type="entry name" value="P-loop_NTPase"/>
</dbReference>
<keyword evidence="1 3" id="KW-0547">Nucleotide-binding</keyword>
<gene>
    <name evidence="5" type="ORF">Voc01_061770</name>
</gene>
<evidence type="ECO:0000256" key="1">
    <source>
        <dbReference type="ARBA" id="ARBA00022741"/>
    </source>
</evidence>
<dbReference type="Pfam" id="PF01580">
    <property type="entry name" value="FtsK_SpoIIIE"/>
    <property type="match status" value="1"/>
</dbReference>
<evidence type="ECO:0000256" key="2">
    <source>
        <dbReference type="ARBA" id="ARBA00022840"/>
    </source>
</evidence>
<feature type="binding site" evidence="3">
    <location>
        <begin position="46"/>
        <end position="53"/>
    </location>
    <ligand>
        <name>ATP</name>
        <dbReference type="ChEBI" id="CHEBI:30616"/>
    </ligand>
</feature>
<dbReference type="Proteomes" id="UP000635606">
    <property type="component" value="Unassembled WGS sequence"/>
</dbReference>
<dbReference type="SUPFAM" id="SSF52540">
    <property type="entry name" value="P-loop containing nucleoside triphosphate hydrolases"/>
    <property type="match status" value="1"/>
</dbReference>
<name>A0A8J4ED83_9ACTN</name>
<keyword evidence="2 3" id="KW-0067">ATP-binding</keyword>
<evidence type="ECO:0000256" key="3">
    <source>
        <dbReference type="PROSITE-ProRule" id="PRU00289"/>
    </source>
</evidence>
<feature type="domain" description="FtsK" evidence="4">
    <location>
        <begin position="19"/>
        <end position="213"/>
    </location>
</feature>
<dbReference type="InterPro" id="IPR002543">
    <property type="entry name" value="FtsK_dom"/>
</dbReference>
<accession>A0A8J4ED83</accession>
<dbReference type="PANTHER" id="PTHR22683:SF41">
    <property type="entry name" value="DNA TRANSLOCASE FTSK"/>
    <property type="match status" value="1"/>
</dbReference>
<keyword evidence="6" id="KW-1185">Reference proteome</keyword>
<dbReference type="GO" id="GO:0005524">
    <property type="term" value="F:ATP binding"/>
    <property type="evidence" value="ECO:0007669"/>
    <property type="project" value="UniProtKB-UniRule"/>
</dbReference>
<dbReference type="EMBL" id="BOPH01000087">
    <property type="protein sequence ID" value="GIJ71260.1"/>
    <property type="molecule type" value="Genomic_DNA"/>
</dbReference>